<dbReference type="AlphaFoldDB" id="A0A8S9ZCG1"/>
<dbReference type="SUPFAM" id="SSF49899">
    <property type="entry name" value="Concanavalin A-like lectins/glucanases"/>
    <property type="match status" value="1"/>
</dbReference>
<dbReference type="InterPro" id="IPR013320">
    <property type="entry name" value="ConA-like_dom_sf"/>
</dbReference>
<evidence type="ECO:0000313" key="3">
    <source>
        <dbReference type="EMBL" id="KAF7262418.1"/>
    </source>
</evidence>
<evidence type="ECO:0000313" key="4">
    <source>
        <dbReference type="Proteomes" id="UP000822476"/>
    </source>
</evidence>
<dbReference type="Pfam" id="PF02210">
    <property type="entry name" value="Laminin_G_2"/>
    <property type="match status" value="1"/>
</dbReference>
<comment type="caution">
    <text evidence="3">The sequence shown here is derived from an EMBL/GenBank/DDBJ whole genome shotgun (WGS) entry which is preliminary data.</text>
</comment>
<sequence>MNKTMRNQLSHVLHFIVFQLITKYFKYCDGSVLLLRSPESYATFPSFIPCPYDTLSFQFYTRNPKGLLAYAEDEATGRFLSITLLPQGRLKLEMELRLPQYRISRDHITVMLEYRECDGKNHDLWNHSNPSPWHTFNLTIHSGEISNMLSSVTIQLDGRQTVRRFTPEIIFLTHSAESRTLTYFGQPLYIGQLPARMRTDATQRALFSAAMQPSFQGIIKNIDLGTCALKPVSESVTDPTSGRCRQVPPEYLGNGAYYVQAHQMSQLREHAFCSPSVTYKKPQTNTSWIDSRENSAFYQQLGNRNICHGKSL</sequence>
<dbReference type="PROSITE" id="PS50025">
    <property type="entry name" value="LAM_G_DOMAIN"/>
    <property type="match status" value="1"/>
</dbReference>
<comment type="caution">
    <text evidence="1">Lacks conserved residue(s) required for the propagation of feature annotation.</text>
</comment>
<name>A0A8S9ZCG1_9TREM</name>
<dbReference type="Proteomes" id="UP000822476">
    <property type="component" value="Unassembled WGS sequence"/>
</dbReference>
<dbReference type="OrthoDB" id="6275838at2759"/>
<dbReference type="CDD" id="cd00110">
    <property type="entry name" value="LamG"/>
    <property type="match status" value="1"/>
</dbReference>
<dbReference type="EMBL" id="JTDE01000069">
    <property type="protein sequence ID" value="KAF7262418.1"/>
    <property type="molecule type" value="Genomic_DNA"/>
</dbReference>
<proteinExistence type="predicted"/>
<dbReference type="InterPro" id="IPR001791">
    <property type="entry name" value="Laminin_G"/>
</dbReference>
<dbReference type="Gene3D" id="2.60.120.200">
    <property type="match status" value="1"/>
</dbReference>
<dbReference type="SMART" id="SM00282">
    <property type="entry name" value="LamG"/>
    <property type="match status" value="1"/>
</dbReference>
<feature type="domain" description="Laminin G" evidence="2">
    <location>
        <begin position="31"/>
        <end position="244"/>
    </location>
</feature>
<gene>
    <name evidence="3" type="ORF">EG68_00301</name>
</gene>
<accession>A0A8S9ZCG1</accession>
<protein>
    <recommendedName>
        <fullName evidence="2">Laminin G domain-containing protein</fullName>
    </recommendedName>
</protein>
<organism evidence="3 4">
    <name type="scientific">Paragonimus skrjabini miyazakii</name>
    <dbReference type="NCBI Taxonomy" id="59628"/>
    <lineage>
        <taxon>Eukaryota</taxon>
        <taxon>Metazoa</taxon>
        <taxon>Spiralia</taxon>
        <taxon>Lophotrochozoa</taxon>
        <taxon>Platyhelminthes</taxon>
        <taxon>Trematoda</taxon>
        <taxon>Digenea</taxon>
        <taxon>Plagiorchiida</taxon>
        <taxon>Troglotremata</taxon>
        <taxon>Troglotrematidae</taxon>
        <taxon>Paragonimus</taxon>
    </lineage>
</organism>
<reference evidence="3" key="1">
    <citation type="submission" date="2019-07" db="EMBL/GenBank/DDBJ databases">
        <title>Annotation for the trematode Paragonimus miyazaki's.</title>
        <authorList>
            <person name="Choi Y.-J."/>
        </authorList>
    </citation>
    <scope>NUCLEOTIDE SEQUENCE</scope>
    <source>
        <strain evidence="3">Japan</strain>
    </source>
</reference>
<keyword evidence="4" id="KW-1185">Reference proteome</keyword>
<evidence type="ECO:0000256" key="1">
    <source>
        <dbReference type="PROSITE-ProRule" id="PRU00122"/>
    </source>
</evidence>
<evidence type="ECO:0000259" key="2">
    <source>
        <dbReference type="PROSITE" id="PS50025"/>
    </source>
</evidence>